<dbReference type="InterPro" id="IPR038269">
    <property type="entry name" value="SCAN_sf"/>
</dbReference>
<feature type="region of interest" description="Disordered" evidence="6">
    <location>
        <begin position="259"/>
        <end position="293"/>
    </location>
</feature>
<dbReference type="Gene3D" id="6.10.140.140">
    <property type="match status" value="1"/>
</dbReference>
<comment type="subcellular location">
    <subcellularLocation>
        <location evidence="5">Nucleus</location>
    </subcellularLocation>
</comment>
<evidence type="ECO:0008006" key="11">
    <source>
        <dbReference type="Google" id="ProtNLM"/>
    </source>
</evidence>
<dbReference type="PANTHER" id="PTHR45935:SF28">
    <property type="entry name" value="SCAN DOMAIN-CONTAINING PROTEIN 3"/>
    <property type="match status" value="1"/>
</dbReference>
<dbReference type="InterPro" id="IPR036051">
    <property type="entry name" value="KRAB_dom_sf"/>
</dbReference>
<dbReference type="Gene3D" id="1.10.4020.10">
    <property type="entry name" value="DNA breaking-rejoining enzymes"/>
    <property type="match status" value="1"/>
</dbReference>
<keyword evidence="4 5" id="KW-0539">Nucleus</keyword>
<evidence type="ECO:0000259" key="8">
    <source>
        <dbReference type="PROSITE" id="PS50805"/>
    </source>
</evidence>
<dbReference type="GeneTree" id="ENSGT00940000162801"/>
<gene>
    <name evidence="9" type="primary">ZNF197</name>
</gene>
<evidence type="ECO:0000256" key="5">
    <source>
        <dbReference type="PROSITE-ProRule" id="PRU00187"/>
    </source>
</evidence>
<dbReference type="SMART" id="SM00431">
    <property type="entry name" value="SCAN"/>
    <property type="match status" value="1"/>
</dbReference>
<dbReference type="PROSITE" id="PS50804">
    <property type="entry name" value="SCAN_BOX"/>
    <property type="match status" value="1"/>
</dbReference>
<dbReference type="Ensembl" id="ENSFCTT00005012466.1">
    <property type="protein sequence ID" value="ENSFCTP00005008090.1"/>
    <property type="gene ID" value="ENSFCTG00005004584.1"/>
</dbReference>
<dbReference type="PROSITE" id="PS50805">
    <property type="entry name" value="KRAB"/>
    <property type="match status" value="1"/>
</dbReference>
<dbReference type="Proteomes" id="UP000823872">
    <property type="component" value="Chromosome C2"/>
</dbReference>
<accession>A0ABI7WCR2</accession>
<keyword evidence="2" id="KW-0238">DNA-binding</keyword>
<dbReference type="Pfam" id="PF01352">
    <property type="entry name" value="KRAB"/>
    <property type="match status" value="1"/>
</dbReference>
<dbReference type="SUPFAM" id="SSF47353">
    <property type="entry name" value="Retrovirus capsid dimerization domain-like"/>
    <property type="match status" value="1"/>
</dbReference>
<evidence type="ECO:0000313" key="9">
    <source>
        <dbReference type="Ensembl" id="ENSFCTP00005008090.1"/>
    </source>
</evidence>
<sequence length="293" mass="33116">MTTMTRENWGHNALRQEGLVKGKDDTWKWGTSFQGSSSSVWETSHLHFRQLRYHETSGPQEALIRLRELCRRWLRPEARTKAQILELLVLEQFLSILPGEIRTWVQIHRPGSGEEAVALVEELQQDLDGPALKVPVLVQDQDILQEGMSTPGAAVPHAPSGSHIAEICQNPFTDPVVFNLQDPQHDSPAPEASALSQEENPRNQLMALMLLTAQPQELVMFEEVSVCFTSEEWECLGPIQRALYWDVMLENYGNVTSLETERPSMSGRQRERETQKPKQALGSELSAQSPTWA</sequence>
<dbReference type="SMART" id="SM00349">
    <property type="entry name" value="KRAB"/>
    <property type="match status" value="1"/>
</dbReference>
<dbReference type="InterPro" id="IPR050916">
    <property type="entry name" value="SCAN-C2H2_zinc_finger"/>
</dbReference>
<organism evidence="9 10">
    <name type="scientific">Felis catus</name>
    <name type="common">Cat</name>
    <name type="synonym">Felis silvestris catus</name>
    <dbReference type="NCBI Taxonomy" id="9685"/>
    <lineage>
        <taxon>Eukaryota</taxon>
        <taxon>Metazoa</taxon>
        <taxon>Chordata</taxon>
        <taxon>Craniata</taxon>
        <taxon>Vertebrata</taxon>
        <taxon>Euteleostomi</taxon>
        <taxon>Mammalia</taxon>
        <taxon>Eutheria</taxon>
        <taxon>Laurasiatheria</taxon>
        <taxon>Carnivora</taxon>
        <taxon>Feliformia</taxon>
        <taxon>Felidae</taxon>
        <taxon>Felinae</taxon>
        <taxon>Felis</taxon>
    </lineage>
</organism>
<dbReference type="InterPro" id="IPR003309">
    <property type="entry name" value="SCAN_dom"/>
</dbReference>
<keyword evidence="1" id="KW-0805">Transcription regulation</keyword>
<feature type="domain" description="SCAN box" evidence="7">
    <location>
        <begin position="45"/>
        <end position="127"/>
    </location>
</feature>
<protein>
    <recommendedName>
        <fullName evidence="11">Zinc finger protein 197</fullName>
    </recommendedName>
</protein>
<reference evidence="9 10" key="1">
    <citation type="submission" date="2021-02" db="EMBL/GenBank/DDBJ databases">
        <title>Safari Cat Assemblies.</title>
        <authorList>
            <person name="Bredemeyer K.R."/>
            <person name="Murphy W.J."/>
        </authorList>
    </citation>
    <scope>NUCLEOTIDE SEQUENCE [LARGE SCALE GENOMIC DNA]</scope>
</reference>
<evidence type="ECO:0000313" key="10">
    <source>
        <dbReference type="Proteomes" id="UP000823872"/>
    </source>
</evidence>
<proteinExistence type="predicted"/>
<reference evidence="9" key="2">
    <citation type="submission" date="2025-08" db="UniProtKB">
        <authorList>
            <consortium name="Ensembl"/>
        </authorList>
    </citation>
    <scope>IDENTIFICATION</scope>
    <source>
        <strain evidence="9">breed Abyssinian</strain>
    </source>
</reference>
<keyword evidence="10" id="KW-1185">Reference proteome</keyword>
<feature type="region of interest" description="Disordered" evidence="6">
    <location>
        <begin position="180"/>
        <end position="199"/>
    </location>
</feature>
<dbReference type="SUPFAM" id="SSF109640">
    <property type="entry name" value="KRAB domain (Kruppel-associated box)"/>
    <property type="match status" value="1"/>
</dbReference>
<evidence type="ECO:0000259" key="7">
    <source>
        <dbReference type="PROSITE" id="PS50804"/>
    </source>
</evidence>
<dbReference type="PANTHER" id="PTHR45935">
    <property type="entry name" value="PROTEIN ZBED8-RELATED"/>
    <property type="match status" value="1"/>
</dbReference>
<dbReference type="Pfam" id="PF02023">
    <property type="entry name" value="SCAN"/>
    <property type="match status" value="1"/>
</dbReference>
<evidence type="ECO:0000256" key="1">
    <source>
        <dbReference type="ARBA" id="ARBA00023015"/>
    </source>
</evidence>
<evidence type="ECO:0000256" key="2">
    <source>
        <dbReference type="ARBA" id="ARBA00023125"/>
    </source>
</evidence>
<evidence type="ECO:0000256" key="3">
    <source>
        <dbReference type="ARBA" id="ARBA00023163"/>
    </source>
</evidence>
<dbReference type="CDD" id="cd07765">
    <property type="entry name" value="KRAB_A-box"/>
    <property type="match status" value="1"/>
</dbReference>
<dbReference type="CDD" id="cd07936">
    <property type="entry name" value="SCAN"/>
    <property type="match status" value="1"/>
</dbReference>
<evidence type="ECO:0000256" key="4">
    <source>
        <dbReference type="ARBA" id="ARBA00023242"/>
    </source>
</evidence>
<reference evidence="9" key="3">
    <citation type="submission" date="2025-09" db="UniProtKB">
        <authorList>
            <consortium name="Ensembl"/>
        </authorList>
    </citation>
    <scope>IDENTIFICATION</scope>
    <source>
        <strain evidence="9">breed Abyssinian</strain>
    </source>
</reference>
<evidence type="ECO:0000256" key="6">
    <source>
        <dbReference type="SAM" id="MobiDB-lite"/>
    </source>
</evidence>
<name>A0ABI7WCR2_FELCA</name>
<feature type="domain" description="KRAB" evidence="8">
    <location>
        <begin position="219"/>
        <end position="293"/>
    </location>
</feature>
<keyword evidence="3" id="KW-0804">Transcription</keyword>
<dbReference type="InterPro" id="IPR001909">
    <property type="entry name" value="KRAB"/>
</dbReference>